<keyword evidence="3" id="KW-1185">Reference proteome</keyword>
<reference evidence="2 3" key="1">
    <citation type="submission" date="2018-05" db="EMBL/GenBank/DDBJ databases">
        <title>Genome sequencing and assembly of the regulated plant pathogen Lachnellula willkommii and related sister species for the development of diagnostic species identification markers.</title>
        <authorList>
            <person name="Giroux E."/>
            <person name="Bilodeau G."/>
        </authorList>
    </citation>
    <scope>NUCLEOTIDE SEQUENCE [LARGE SCALE GENOMIC DNA]</scope>
    <source>
        <strain evidence="2 3">CBS 268.59</strain>
    </source>
</reference>
<dbReference type="AlphaFoldDB" id="A0A8T9C1D3"/>
<evidence type="ECO:0000256" key="1">
    <source>
        <dbReference type="SAM" id="SignalP"/>
    </source>
</evidence>
<proteinExistence type="predicted"/>
<gene>
    <name evidence="2" type="ORF">LSUE1_G004577</name>
</gene>
<feature type="chain" id="PRO_5035902871" description="Glycoside hydrolase family 39 protein" evidence="1">
    <location>
        <begin position="16"/>
        <end position="479"/>
    </location>
</feature>
<name>A0A8T9C1D3_9HELO</name>
<accession>A0A8T9C1D3</accession>
<dbReference type="SUPFAM" id="SSF51445">
    <property type="entry name" value="(Trans)glycosidases"/>
    <property type="match status" value="1"/>
</dbReference>
<dbReference type="Gene3D" id="3.20.20.80">
    <property type="entry name" value="Glycosidases"/>
    <property type="match status" value="1"/>
</dbReference>
<dbReference type="OrthoDB" id="3445803at2759"/>
<keyword evidence="1" id="KW-0732">Signal</keyword>
<protein>
    <recommendedName>
        <fullName evidence="4">Glycoside hydrolase family 39 protein</fullName>
    </recommendedName>
</protein>
<evidence type="ECO:0000313" key="3">
    <source>
        <dbReference type="Proteomes" id="UP000469558"/>
    </source>
</evidence>
<organism evidence="2 3">
    <name type="scientific">Lachnellula suecica</name>
    <dbReference type="NCBI Taxonomy" id="602035"/>
    <lineage>
        <taxon>Eukaryota</taxon>
        <taxon>Fungi</taxon>
        <taxon>Dikarya</taxon>
        <taxon>Ascomycota</taxon>
        <taxon>Pezizomycotina</taxon>
        <taxon>Leotiomycetes</taxon>
        <taxon>Helotiales</taxon>
        <taxon>Lachnaceae</taxon>
        <taxon>Lachnellula</taxon>
    </lineage>
</organism>
<feature type="signal peptide" evidence="1">
    <location>
        <begin position="1"/>
        <end position="15"/>
    </location>
</feature>
<evidence type="ECO:0000313" key="2">
    <source>
        <dbReference type="EMBL" id="TVY75814.1"/>
    </source>
</evidence>
<comment type="caution">
    <text evidence="2">The sequence shown here is derived from an EMBL/GenBank/DDBJ whole genome shotgun (WGS) entry which is preliminary data.</text>
</comment>
<evidence type="ECO:0008006" key="4">
    <source>
        <dbReference type="Google" id="ProtNLM"/>
    </source>
</evidence>
<sequence>MYQFLSLFLAASALGNPLEKRQVSGTSTVNLGNNTGTPGHLASGFIYGIPDTPNQIPDHFYTDIGFNHGRAGGAQVAAPGRGWIWGLTEYKNRFASALSNYQTTRKYGATFIFLIHDLWGADGTQNSTAPYPGDNGVWTSWDNYLTQWISDMKANGATTGLSVDIWNEPDLGGGIFWNRSLAQYLQMWGRTYYRLRYGNFPIQTAFQETSNSVHDRKDLPTAKLIGPAFAGQPDASNTWWTGFLSFVASNASVPDEWVWHMEGGGGDMEGAYGALYSMLQTYKLPNKPVNIDEYATYPEEVPAGSAWWISQLERVNAIGLRGNWLSGTQLHDFMGSLVSKASQTSATAGGYFPNGDFQVYKYYNLNMTGHRVGSSPSADLKLDTYATVGTDLVRVLTGVRITTGTWQITINDLSAVGLPTSGTLNIRTWSFPYPSGGHFGEVDAPTDLGYYGHVYSGNSVTFPVYQTDTTTAYAFEFAL</sequence>
<dbReference type="InterPro" id="IPR017853">
    <property type="entry name" value="GH"/>
</dbReference>
<dbReference type="EMBL" id="QGMK01000943">
    <property type="protein sequence ID" value="TVY75814.1"/>
    <property type="molecule type" value="Genomic_DNA"/>
</dbReference>
<dbReference type="Proteomes" id="UP000469558">
    <property type="component" value="Unassembled WGS sequence"/>
</dbReference>